<evidence type="ECO:0000313" key="2">
    <source>
        <dbReference type="Proteomes" id="UP000437017"/>
    </source>
</evidence>
<gene>
    <name evidence="1" type="ORF">E2I00_011866</name>
</gene>
<sequence>MAAKELHLKRGEICGDDTKVVEKRNEYDRRNKDSSLYPNIWNTSTFIINRRSMIGSKRRLHKEASPEEFEKSSVVIPLTELFGIAAADKIVDTSKSAFTFKASVSKLEIIFPNDISVAKTVFSKYRKLRATVKL</sequence>
<accession>A0A643ATL7</accession>
<organism evidence="1 2">
    <name type="scientific">Balaenoptera physalus</name>
    <name type="common">Fin whale</name>
    <name type="synonym">Balaena physalus</name>
    <dbReference type="NCBI Taxonomy" id="9770"/>
    <lineage>
        <taxon>Eukaryota</taxon>
        <taxon>Metazoa</taxon>
        <taxon>Chordata</taxon>
        <taxon>Craniata</taxon>
        <taxon>Vertebrata</taxon>
        <taxon>Euteleostomi</taxon>
        <taxon>Mammalia</taxon>
        <taxon>Eutheria</taxon>
        <taxon>Laurasiatheria</taxon>
        <taxon>Artiodactyla</taxon>
        <taxon>Whippomorpha</taxon>
        <taxon>Cetacea</taxon>
        <taxon>Mysticeti</taxon>
        <taxon>Balaenopteridae</taxon>
        <taxon>Balaenoptera</taxon>
    </lineage>
</organism>
<dbReference type="EMBL" id="SGJD01057768">
    <property type="protein sequence ID" value="KAB0336654.1"/>
    <property type="molecule type" value="Genomic_DNA"/>
</dbReference>
<name>A0A643ATL7_BALPH</name>
<evidence type="ECO:0000313" key="1">
    <source>
        <dbReference type="EMBL" id="KAB0336654.1"/>
    </source>
</evidence>
<dbReference type="Proteomes" id="UP000437017">
    <property type="component" value="Unassembled WGS sequence"/>
</dbReference>
<keyword evidence="2" id="KW-1185">Reference proteome</keyword>
<protein>
    <submittedName>
        <fullName evidence="1">Uncharacterized protein</fullName>
    </submittedName>
</protein>
<comment type="caution">
    <text evidence="1">The sequence shown here is derived from an EMBL/GenBank/DDBJ whole genome shotgun (WGS) entry which is preliminary data.</text>
</comment>
<reference evidence="1 2" key="1">
    <citation type="journal article" date="2019" name="PLoS ONE">
        <title>Genomic analyses reveal an absence of contemporary introgressive admixture between fin whales and blue whales, despite known hybrids.</title>
        <authorList>
            <person name="Westbury M.V."/>
            <person name="Petersen B."/>
            <person name="Lorenzen E.D."/>
        </authorList>
    </citation>
    <scope>NUCLEOTIDE SEQUENCE [LARGE SCALE GENOMIC DNA]</scope>
    <source>
        <strain evidence="1">FinWhale-01</strain>
    </source>
</reference>
<dbReference type="AlphaFoldDB" id="A0A643ATL7"/>
<proteinExistence type="predicted"/>